<feature type="DNA-binding region" description="H-T-H motif" evidence="2">
    <location>
        <begin position="24"/>
        <end position="43"/>
    </location>
</feature>
<organism evidence="4 5">
    <name type="scientific">Anoxybacillus pushchinoensis</name>
    <dbReference type="NCBI Taxonomy" id="150248"/>
    <lineage>
        <taxon>Bacteria</taxon>
        <taxon>Bacillati</taxon>
        <taxon>Bacillota</taxon>
        <taxon>Bacilli</taxon>
        <taxon>Bacillales</taxon>
        <taxon>Anoxybacillaceae</taxon>
        <taxon>Anoxybacillus</taxon>
    </lineage>
</organism>
<dbReference type="Gene3D" id="1.10.357.10">
    <property type="entry name" value="Tetracycline Repressor, domain 2"/>
    <property type="match status" value="1"/>
</dbReference>
<evidence type="ECO:0000256" key="2">
    <source>
        <dbReference type="PROSITE-ProRule" id="PRU00335"/>
    </source>
</evidence>
<dbReference type="InterPro" id="IPR009057">
    <property type="entry name" value="Homeodomain-like_sf"/>
</dbReference>
<dbReference type="Pfam" id="PF00440">
    <property type="entry name" value="TetR_N"/>
    <property type="match status" value="1"/>
</dbReference>
<dbReference type="Proteomes" id="UP000198979">
    <property type="component" value="Unassembled WGS sequence"/>
</dbReference>
<dbReference type="GO" id="GO:0003677">
    <property type="term" value="F:DNA binding"/>
    <property type="evidence" value="ECO:0007669"/>
    <property type="project" value="UniProtKB-UniRule"/>
</dbReference>
<accession>A0A1I0TG02</accession>
<dbReference type="PROSITE" id="PS50977">
    <property type="entry name" value="HTH_TETR_2"/>
    <property type="match status" value="1"/>
</dbReference>
<dbReference type="GO" id="GO:0006355">
    <property type="term" value="P:regulation of DNA-templated transcription"/>
    <property type="evidence" value="ECO:0007669"/>
    <property type="project" value="UniProtKB-ARBA"/>
</dbReference>
<keyword evidence="5" id="KW-1185">Reference proteome</keyword>
<feature type="domain" description="HTH tetR-type" evidence="3">
    <location>
        <begin position="1"/>
        <end position="61"/>
    </location>
</feature>
<evidence type="ECO:0000313" key="4">
    <source>
        <dbReference type="EMBL" id="SFA50694.1"/>
    </source>
</evidence>
<reference evidence="5" key="1">
    <citation type="submission" date="2016-10" db="EMBL/GenBank/DDBJ databases">
        <authorList>
            <person name="Varghese N."/>
            <person name="Submissions S."/>
        </authorList>
    </citation>
    <scope>NUCLEOTIDE SEQUENCE [LARGE SCALE GENOMIC DNA]</scope>
    <source>
        <strain evidence="5">K1</strain>
    </source>
</reference>
<keyword evidence="1 2" id="KW-0238">DNA-binding</keyword>
<dbReference type="SUPFAM" id="SSF46689">
    <property type="entry name" value="Homeodomain-like"/>
    <property type="match status" value="1"/>
</dbReference>
<evidence type="ECO:0000259" key="3">
    <source>
        <dbReference type="PROSITE" id="PS50977"/>
    </source>
</evidence>
<dbReference type="PANTHER" id="PTHR30328:SF54">
    <property type="entry name" value="HTH-TYPE TRANSCRIPTIONAL REPRESSOR SCO4008"/>
    <property type="match status" value="1"/>
</dbReference>
<dbReference type="InterPro" id="IPR001647">
    <property type="entry name" value="HTH_TetR"/>
</dbReference>
<dbReference type="PANTHER" id="PTHR30328">
    <property type="entry name" value="TRANSCRIPTIONAL REPRESSOR"/>
    <property type="match status" value="1"/>
</dbReference>
<sequence>MTTLDQLKEVSLHHFALHGYEGASLAHIAKDVGIKKQSIYTYFAGKDDLFLQIFEDACKFEISMVMEDLVLTKG</sequence>
<protein>
    <submittedName>
        <fullName evidence="4">Transcriptional regulator, TetR family</fullName>
    </submittedName>
</protein>
<dbReference type="RefSeq" id="WP_244149227.1">
    <property type="nucleotide sequence ID" value="NZ_FOJQ01000026.1"/>
</dbReference>
<evidence type="ECO:0000313" key="5">
    <source>
        <dbReference type="Proteomes" id="UP000198979"/>
    </source>
</evidence>
<name>A0A1I0TG02_9BACL</name>
<evidence type="ECO:0000256" key="1">
    <source>
        <dbReference type="ARBA" id="ARBA00023125"/>
    </source>
</evidence>
<dbReference type="AlphaFoldDB" id="A0A1I0TG02"/>
<gene>
    <name evidence="4" type="ORF">SAMN05216169_102610</name>
</gene>
<dbReference type="STRING" id="150248.SAMN05216169_102610"/>
<proteinExistence type="predicted"/>
<dbReference type="InterPro" id="IPR050109">
    <property type="entry name" value="HTH-type_TetR-like_transc_reg"/>
</dbReference>
<dbReference type="EMBL" id="FOJQ01000026">
    <property type="protein sequence ID" value="SFA50694.1"/>
    <property type="molecule type" value="Genomic_DNA"/>
</dbReference>